<evidence type="ECO:0000256" key="1">
    <source>
        <dbReference type="SAM" id="MobiDB-lite"/>
    </source>
</evidence>
<dbReference type="NCBIfam" id="TIGR03725">
    <property type="entry name" value="T6A_YeaZ"/>
    <property type="match status" value="1"/>
</dbReference>
<dbReference type="RefSeq" id="WP_183398755.1">
    <property type="nucleotide sequence ID" value="NZ_JACIDS010000003.1"/>
</dbReference>
<organism evidence="3 4">
    <name type="scientific">Kaistia hirudinis</name>
    <dbReference type="NCBI Taxonomy" id="1293440"/>
    <lineage>
        <taxon>Bacteria</taxon>
        <taxon>Pseudomonadati</taxon>
        <taxon>Pseudomonadota</taxon>
        <taxon>Alphaproteobacteria</taxon>
        <taxon>Hyphomicrobiales</taxon>
        <taxon>Kaistiaceae</taxon>
        <taxon>Kaistia</taxon>
    </lineage>
</organism>
<reference evidence="3 4" key="1">
    <citation type="submission" date="2020-08" db="EMBL/GenBank/DDBJ databases">
        <title>Genomic Encyclopedia of Type Strains, Phase IV (KMG-IV): sequencing the most valuable type-strain genomes for metagenomic binning, comparative biology and taxonomic classification.</title>
        <authorList>
            <person name="Goeker M."/>
        </authorList>
    </citation>
    <scope>NUCLEOTIDE SEQUENCE [LARGE SCALE GENOMIC DNA]</scope>
    <source>
        <strain evidence="3 4">DSM 25966</strain>
    </source>
</reference>
<dbReference type="PANTHER" id="PTHR11735">
    <property type="entry name" value="TRNA N6-ADENOSINE THREONYLCARBAMOYLTRANSFERASE"/>
    <property type="match status" value="1"/>
</dbReference>
<accession>A0A840APW4</accession>
<dbReference type="Proteomes" id="UP000553963">
    <property type="component" value="Unassembled WGS sequence"/>
</dbReference>
<dbReference type="InterPro" id="IPR000905">
    <property type="entry name" value="Gcp-like_dom"/>
</dbReference>
<keyword evidence="4" id="KW-1185">Reference proteome</keyword>
<dbReference type="SUPFAM" id="SSF53067">
    <property type="entry name" value="Actin-like ATPase domain"/>
    <property type="match status" value="1"/>
</dbReference>
<dbReference type="Gene3D" id="3.30.420.40">
    <property type="match status" value="2"/>
</dbReference>
<dbReference type="PANTHER" id="PTHR11735:SF11">
    <property type="entry name" value="TRNA THREONYLCARBAMOYLADENOSINE BIOSYNTHESIS PROTEIN TSAB"/>
    <property type="match status" value="1"/>
</dbReference>
<proteinExistence type="predicted"/>
<dbReference type="GO" id="GO:0005829">
    <property type="term" value="C:cytosol"/>
    <property type="evidence" value="ECO:0007669"/>
    <property type="project" value="TreeGrafter"/>
</dbReference>
<sequence length="221" mass="22304">MIVLAIDTALENCSVAISDGSDVWHREQAIGRGHAEVLMPAVAAMLGEAGRTAHDLDRIVVTTGPGSFTGLRVGIAAARGLGLAAGVPVVGVSTLAAHAFLAATLRREAGGPPRLILALIPARADELFGQLFSADAESLEPLMVASAEAFTARARELGCDVAGAGAALLGADFAPLHLRAAPSVTALLAFGASLDPASHPPAPVYGKPPDAAPFKGGIARR</sequence>
<dbReference type="AlphaFoldDB" id="A0A840APW4"/>
<dbReference type="EMBL" id="JACIDS010000003">
    <property type="protein sequence ID" value="MBB3931077.1"/>
    <property type="molecule type" value="Genomic_DNA"/>
</dbReference>
<evidence type="ECO:0000313" key="3">
    <source>
        <dbReference type="EMBL" id="MBB3931077.1"/>
    </source>
</evidence>
<gene>
    <name evidence="3" type="ORF">GGR25_002127</name>
</gene>
<dbReference type="GO" id="GO:0002949">
    <property type="term" value="P:tRNA threonylcarbamoyladenosine modification"/>
    <property type="evidence" value="ECO:0007669"/>
    <property type="project" value="InterPro"/>
</dbReference>
<dbReference type="InterPro" id="IPR022496">
    <property type="entry name" value="T6A_TsaB"/>
</dbReference>
<dbReference type="Pfam" id="PF00814">
    <property type="entry name" value="TsaD"/>
    <property type="match status" value="1"/>
</dbReference>
<evidence type="ECO:0000313" key="4">
    <source>
        <dbReference type="Proteomes" id="UP000553963"/>
    </source>
</evidence>
<protein>
    <submittedName>
        <fullName evidence="3">tRNA threonylcarbamoyladenosine biosynthesis protein TsaB</fullName>
    </submittedName>
</protein>
<evidence type="ECO:0000259" key="2">
    <source>
        <dbReference type="Pfam" id="PF00814"/>
    </source>
</evidence>
<dbReference type="InterPro" id="IPR043129">
    <property type="entry name" value="ATPase_NBD"/>
</dbReference>
<comment type="caution">
    <text evidence="3">The sequence shown here is derived from an EMBL/GenBank/DDBJ whole genome shotgun (WGS) entry which is preliminary data.</text>
</comment>
<feature type="region of interest" description="Disordered" evidence="1">
    <location>
        <begin position="200"/>
        <end position="221"/>
    </location>
</feature>
<feature type="domain" description="Gcp-like" evidence="2">
    <location>
        <begin position="31"/>
        <end position="163"/>
    </location>
</feature>
<name>A0A840APW4_9HYPH</name>